<dbReference type="AlphaFoldDB" id="A0A1F7GLI7"/>
<evidence type="ECO:0000313" key="2">
    <source>
        <dbReference type="EMBL" id="OGK19644.1"/>
    </source>
</evidence>
<sequence>MTKNSPHHQSFWSGLSLGVIVGGSALALFGTKKGREVVHKLLDISENFEDVASDFIGNVEDELKEQVGPAIQTRGVTAIESLMDKIQSVLPEKVK</sequence>
<evidence type="ECO:0008006" key="4">
    <source>
        <dbReference type="Google" id="ProtNLM"/>
    </source>
</evidence>
<gene>
    <name evidence="2" type="ORF">A2799_01275</name>
</gene>
<proteinExistence type="predicted"/>
<evidence type="ECO:0000256" key="1">
    <source>
        <dbReference type="SAM" id="Phobius"/>
    </source>
</evidence>
<dbReference type="EMBL" id="MFZH01000007">
    <property type="protein sequence ID" value="OGK19644.1"/>
    <property type="molecule type" value="Genomic_DNA"/>
</dbReference>
<feature type="transmembrane region" description="Helical" evidence="1">
    <location>
        <begin position="12"/>
        <end position="31"/>
    </location>
</feature>
<keyword evidence="1" id="KW-0472">Membrane</keyword>
<organism evidence="2 3">
    <name type="scientific">Candidatus Roizmanbacteria bacterium RIFCSPHIGHO2_01_FULL_39_24</name>
    <dbReference type="NCBI Taxonomy" id="1802032"/>
    <lineage>
        <taxon>Bacteria</taxon>
        <taxon>Candidatus Roizmaniibacteriota</taxon>
    </lineage>
</organism>
<dbReference type="Proteomes" id="UP000176850">
    <property type="component" value="Unassembled WGS sequence"/>
</dbReference>
<reference evidence="2 3" key="1">
    <citation type="journal article" date="2016" name="Nat. Commun.">
        <title>Thousands of microbial genomes shed light on interconnected biogeochemical processes in an aquifer system.</title>
        <authorList>
            <person name="Anantharaman K."/>
            <person name="Brown C.T."/>
            <person name="Hug L.A."/>
            <person name="Sharon I."/>
            <person name="Castelle C.J."/>
            <person name="Probst A.J."/>
            <person name="Thomas B.C."/>
            <person name="Singh A."/>
            <person name="Wilkins M.J."/>
            <person name="Karaoz U."/>
            <person name="Brodie E.L."/>
            <person name="Williams K.H."/>
            <person name="Hubbard S.S."/>
            <person name="Banfield J.F."/>
        </authorList>
    </citation>
    <scope>NUCLEOTIDE SEQUENCE [LARGE SCALE GENOMIC DNA]</scope>
</reference>
<keyword evidence="1" id="KW-0812">Transmembrane</keyword>
<accession>A0A1F7GLI7</accession>
<keyword evidence="1" id="KW-1133">Transmembrane helix</keyword>
<comment type="caution">
    <text evidence="2">The sequence shown here is derived from an EMBL/GenBank/DDBJ whole genome shotgun (WGS) entry which is preliminary data.</text>
</comment>
<protein>
    <recommendedName>
        <fullName evidence="4">YtxH domain-containing protein</fullName>
    </recommendedName>
</protein>
<name>A0A1F7GLI7_9BACT</name>
<evidence type="ECO:0000313" key="3">
    <source>
        <dbReference type="Proteomes" id="UP000176850"/>
    </source>
</evidence>